<keyword evidence="1" id="KW-0812">Transmembrane</keyword>
<protein>
    <submittedName>
        <fullName evidence="2">Uncharacterized protein</fullName>
    </submittedName>
</protein>
<proteinExistence type="predicted"/>
<accession>A0A101N6A3</accession>
<reference evidence="2 3" key="1">
    <citation type="submission" date="2015-10" db="EMBL/GenBank/DDBJ databases">
        <title>Draft genome sequence of Streptomyces pseudovenezuelae DSM 40212, type strain for the species Streptomyces pseudovenezuelae.</title>
        <authorList>
            <person name="Ruckert C."/>
            <person name="Winkler A."/>
            <person name="Kalinowski J."/>
            <person name="Kampfer P."/>
            <person name="Glaeser S."/>
        </authorList>
    </citation>
    <scope>NUCLEOTIDE SEQUENCE [LARGE SCALE GENOMIC DNA]</scope>
    <source>
        <strain evidence="2 3">DSM 40212</strain>
    </source>
</reference>
<gene>
    <name evidence="2" type="ORF">AQI94_18780</name>
</gene>
<organism evidence="2 3">
    <name type="scientific">Streptomyces pseudovenezuelae</name>
    <dbReference type="NCBI Taxonomy" id="67350"/>
    <lineage>
        <taxon>Bacteria</taxon>
        <taxon>Bacillati</taxon>
        <taxon>Actinomycetota</taxon>
        <taxon>Actinomycetes</taxon>
        <taxon>Kitasatosporales</taxon>
        <taxon>Streptomycetaceae</taxon>
        <taxon>Streptomyces</taxon>
        <taxon>Streptomyces aurantiacus group</taxon>
    </lineage>
</organism>
<keyword evidence="1" id="KW-0472">Membrane</keyword>
<evidence type="ECO:0000256" key="1">
    <source>
        <dbReference type="SAM" id="Phobius"/>
    </source>
</evidence>
<dbReference type="Proteomes" id="UP000053039">
    <property type="component" value="Unassembled WGS sequence"/>
</dbReference>
<evidence type="ECO:0000313" key="2">
    <source>
        <dbReference type="EMBL" id="KUM87384.1"/>
    </source>
</evidence>
<evidence type="ECO:0000313" key="3">
    <source>
        <dbReference type="Proteomes" id="UP000053039"/>
    </source>
</evidence>
<sequence length="81" mass="8103">MRGRLQRIDTVVAAGGTRLGDLLHGTAGAALGVPWTVTGGGVLTVVVAALVLLTGGRRSRHGIGTVAVKPGVLPPGSRRLS</sequence>
<keyword evidence="1" id="KW-1133">Transmembrane helix</keyword>
<dbReference type="AlphaFoldDB" id="A0A101N6A3"/>
<feature type="transmembrane region" description="Helical" evidence="1">
    <location>
        <begin position="32"/>
        <end position="53"/>
    </location>
</feature>
<name>A0A101N6A3_9ACTN</name>
<comment type="caution">
    <text evidence="2">The sequence shown here is derived from an EMBL/GenBank/DDBJ whole genome shotgun (WGS) entry which is preliminary data.</text>
</comment>
<dbReference type="EMBL" id="LMWM01000018">
    <property type="protein sequence ID" value="KUM87384.1"/>
    <property type="molecule type" value="Genomic_DNA"/>
</dbReference>
<dbReference type="RefSeq" id="WP_051831933.1">
    <property type="nucleotide sequence ID" value="NZ_JBIBHV010000001.1"/>
</dbReference>